<organism evidence="9 10">
    <name type="scientific">Pseudomonas luteola</name>
    <dbReference type="NCBI Taxonomy" id="47886"/>
    <lineage>
        <taxon>Bacteria</taxon>
        <taxon>Pseudomonadati</taxon>
        <taxon>Pseudomonadota</taxon>
        <taxon>Gammaproteobacteria</taxon>
        <taxon>Pseudomonadales</taxon>
        <taxon>Pseudomonadaceae</taxon>
        <taxon>Pseudomonas</taxon>
    </lineage>
</organism>
<feature type="coiled-coil region" evidence="6">
    <location>
        <begin position="282"/>
        <end position="309"/>
    </location>
</feature>
<dbReference type="RefSeq" id="WP_112297738.1">
    <property type="nucleotide sequence ID" value="NZ_DALZQD010000025.1"/>
</dbReference>
<evidence type="ECO:0000256" key="1">
    <source>
        <dbReference type="ARBA" id="ARBA00022490"/>
    </source>
</evidence>
<feature type="domain" description="Exonuclease VII large subunit C-terminal" evidence="7">
    <location>
        <begin position="142"/>
        <end position="522"/>
    </location>
</feature>
<evidence type="ECO:0000259" key="7">
    <source>
        <dbReference type="Pfam" id="PF02601"/>
    </source>
</evidence>
<protein>
    <recommendedName>
        <fullName evidence="5">Exodeoxyribonuclease 7 large subunit</fullName>
        <ecNumber evidence="5">3.1.11.6</ecNumber>
    </recommendedName>
</protein>
<dbReference type="Pfam" id="PF02601">
    <property type="entry name" value="Exonuc_VII_L"/>
    <property type="match status" value="1"/>
</dbReference>
<evidence type="ECO:0000259" key="8">
    <source>
        <dbReference type="Pfam" id="PF13742"/>
    </source>
</evidence>
<evidence type="ECO:0000256" key="2">
    <source>
        <dbReference type="ARBA" id="ARBA00022722"/>
    </source>
</evidence>
<evidence type="ECO:0000313" key="9">
    <source>
        <dbReference type="EMBL" id="SPZ05309.1"/>
    </source>
</evidence>
<dbReference type="InterPro" id="IPR003753">
    <property type="entry name" value="Exonuc_VII_L"/>
</dbReference>
<keyword evidence="1" id="KW-0963">Cytoplasm</keyword>
<keyword evidence="2 5" id="KW-0540">Nuclease</keyword>
<dbReference type="GO" id="GO:0008855">
    <property type="term" value="F:exodeoxyribonuclease VII activity"/>
    <property type="evidence" value="ECO:0007669"/>
    <property type="project" value="UniProtKB-UniRule"/>
</dbReference>
<gene>
    <name evidence="9" type="primary">xseA_2</name>
    <name evidence="9" type="ORF">NCTC11842_01729</name>
</gene>
<accession>A0A2X2EAT8</accession>
<comment type="catalytic activity">
    <reaction evidence="5">
        <text>Exonucleolytic cleavage in either 5'- to 3'- or 3'- to 5'-direction to yield nucleoside 5'-phosphates.</text>
        <dbReference type="EC" id="3.1.11.6"/>
    </reaction>
</comment>
<dbReference type="Proteomes" id="UP000250443">
    <property type="component" value="Unassembled WGS sequence"/>
</dbReference>
<dbReference type="AlphaFoldDB" id="A0A2X2EAT8"/>
<keyword evidence="4 5" id="KW-0269">Exonuclease</keyword>
<dbReference type="InterPro" id="IPR020579">
    <property type="entry name" value="Exonuc_VII_lsu_C"/>
</dbReference>
<evidence type="ECO:0000313" key="10">
    <source>
        <dbReference type="Proteomes" id="UP000250443"/>
    </source>
</evidence>
<dbReference type="NCBIfam" id="TIGR00237">
    <property type="entry name" value="xseA"/>
    <property type="match status" value="1"/>
</dbReference>
<name>A0A2X2EAT8_PSELU</name>
<comment type="similarity">
    <text evidence="5">Belongs to the XseA family.</text>
</comment>
<sequence>MNAPAPAVHVPLQNYLKQIEATLKQSFSAHVWVVAELSEFNNRGGTCWFTLVESENGKEVARCSGVMFSSIANLQLRIFEQVTGSQPQAGMKVMLKVCASLHPVHGFKLQVYGIDPNYTLGEMHAKIEQILAKLKEEGIHSKQKALPAPTSFWRIAVISPDQAAGLGDFRREADLLERHGLVTFKYYTALFQGDKAPESIKLAIIDLYKDHEQDPFDVVCIIRGGGAKADLAWLNHHGLARIICRLPIPVFTGIGHERDETVLDHVAHTRFDTPSKVIGSICRHLQVEADELSQAIEKSRRLLEQTIQHEENCLTSLQAKYQRVVQERLSDEALCMNDLENRYERGVDIRLNVASQSLANHQSKAHSSMRELLQQAGDDLRHYQYSFKSLVPVRLSDCDRELASSLQRFGFLAERLMSDATRQLSFDAQMLARQALADVTEEQACLSMLLQRYTAALSAQLQREEDSLRRYEDLYSALDPRSIMAKGFAMIKRPAGLLVKTAGEVREGERVIIEFKDGCVEAVVQ</sequence>
<dbReference type="CDD" id="cd04489">
    <property type="entry name" value="ExoVII_LU_OBF"/>
    <property type="match status" value="1"/>
</dbReference>
<reference evidence="9 10" key="1">
    <citation type="submission" date="2018-06" db="EMBL/GenBank/DDBJ databases">
        <authorList>
            <consortium name="Pathogen Informatics"/>
            <person name="Doyle S."/>
        </authorList>
    </citation>
    <scope>NUCLEOTIDE SEQUENCE [LARGE SCALE GENOMIC DNA]</scope>
    <source>
        <strain evidence="9 10">NCTC11842</strain>
    </source>
</reference>
<dbReference type="EMBL" id="UAUF01000010">
    <property type="protein sequence ID" value="SPZ05309.1"/>
    <property type="molecule type" value="Genomic_DNA"/>
</dbReference>
<evidence type="ECO:0000256" key="4">
    <source>
        <dbReference type="ARBA" id="ARBA00022839"/>
    </source>
</evidence>
<dbReference type="GO" id="GO:0009318">
    <property type="term" value="C:exodeoxyribonuclease VII complex"/>
    <property type="evidence" value="ECO:0007669"/>
    <property type="project" value="UniProtKB-UniRule"/>
</dbReference>
<dbReference type="Pfam" id="PF13742">
    <property type="entry name" value="tRNA_anti_2"/>
    <property type="match status" value="1"/>
</dbReference>
<comment type="subcellular location">
    <subcellularLocation>
        <location evidence="5">Cytoplasm</location>
    </subcellularLocation>
</comment>
<dbReference type="InterPro" id="IPR025824">
    <property type="entry name" value="OB-fold_nuc-bd_dom"/>
</dbReference>
<dbReference type="EC" id="3.1.11.6" evidence="5"/>
<keyword evidence="3 5" id="KW-0378">Hydrolase</keyword>
<evidence type="ECO:0000256" key="5">
    <source>
        <dbReference type="RuleBase" id="RU004355"/>
    </source>
</evidence>
<keyword evidence="6" id="KW-0175">Coiled coil</keyword>
<dbReference type="PANTHER" id="PTHR30008">
    <property type="entry name" value="EXODEOXYRIBONUCLEASE 7 LARGE SUBUNIT"/>
    <property type="match status" value="1"/>
</dbReference>
<proteinExistence type="inferred from homology"/>
<dbReference type="GO" id="GO:0005737">
    <property type="term" value="C:cytoplasm"/>
    <property type="evidence" value="ECO:0007669"/>
    <property type="project" value="UniProtKB-SubCell"/>
</dbReference>
<evidence type="ECO:0000256" key="3">
    <source>
        <dbReference type="ARBA" id="ARBA00022801"/>
    </source>
</evidence>
<feature type="domain" description="OB-fold nucleic acid binding" evidence="8">
    <location>
        <begin position="14"/>
        <end position="113"/>
    </location>
</feature>
<dbReference type="GO" id="GO:0006308">
    <property type="term" value="P:DNA catabolic process"/>
    <property type="evidence" value="ECO:0007669"/>
    <property type="project" value="UniProtKB-UniRule"/>
</dbReference>
<evidence type="ECO:0000256" key="6">
    <source>
        <dbReference type="SAM" id="Coils"/>
    </source>
</evidence>
<dbReference type="PANTHER" id="PTHR30008:SF0">
    <property type="entry name" value="EXODEOXYRIBONUCLEASE 7 LARGE SUBUNIT"/>
    <property type="match status" value="1"/>
</dbReference>
<dbReference type="GO" id="GO:0003676">
    <property type="term" value="F:nucleic acid binding"/>
    <property type="evidence" value="ECO:0007669"/>
    <property type="project" value="InterPro"/>
</dbReference>